<comment type="caution">
    <text evidence="6">The sequence shown here is derived from an EMBL/GenBank/DDBJ whole genome shotgun (WGS) entry which is preliminary data.</text>
</comment>
<evidence type="ECO:0000256" key="1">
    <source>
        <dbReference type="ARBA" id="ARBA00022691"/>
    </source>
</evidence>
<dbReference type="GO" id="GO:0005737">
    <property type="term" value="C:cytoplasm"/>
    <property type="evidence" value="ECO:0007669"/>
    <property type="project" value="TreeGrafter"/>
</dbReference>
<dbReference type="PATRIC" id="fig|1122219.3.peg.1940"/>
<dbReference type="Proteomes" id="UP000036503">
    <property type="component" value="Unassembled WGS sequence"/>
</dbReference>
<dbReference type="InParanoid" id="A0A0J6WRE4"/>
<evidence type="ECO:0000313" key="7">
    <source>
        <dbReference type="Proteomes" id="UP000036503"/>
    </source>
</evidence>
<keyword evidence="1" id="KW-0949">S-adenosyl-L-methionine</keyword>
<evidence type="ECO:0000256" key="2">
    <source>
        <dbReference type="ARBA" id="ARBA00022723"/>
    </source>
</evidence>
<dbReference type="FunCoup" id="A0A0J6WRE4">
    <property type="interactions" value="84"/>
</dbReference>
<dbReference type="Gene3D" id="3.20.20.70">
    <property type="entry name" value="Aldolase class I"/>
    <property type="match status" value="1"/>
</dbReference>
<dbReference type="GO" id="GO:0046872">
    <property type="term" value="F:metal ion binding"/>
    <property type="evidence" value="ECO:0007669"/>
    <property type="project" value="UniProtKB-KW"/>
</dbReference>
<gene>
    <name evidence="6" type="ORF">AB840_10475</name>
</gene>
<dbReference type="InterPro" id="IPR058240">
    <property type="entry name" value="rSAM_sf"/>
</dbReference>
<dbReference type="GO" id="GO:0003824">
    <property type="term" value="F:catalytic activity"/>
    <property type="evidence" value="ECO:0007669"/>
    <property type="project" value="InterPro"/>
</dbReference>
<dbReference type="NCBIfam" id="TIGR03994">
    <property type="entry name" value="rSAM_HemZ"/>
    <property type="match status" value="1"/>
</dbReference>
<name>A0A0J6WRE4_9FIRM</name>
<dbReference type="AlphaFoldDB" id="A0A0J6WRE4"/>
<evidence type="ECO:0000313" key="6">
    <source>
        <dbReference type="EMBL" id="KMO86005.1"/>
    </source>
</evidence>
<keyword evidence="7" id="KW-1185">Reference proteome</keyword>
<dbReference type="SUPFAM" id="SSF102114">
    <property type="entry name" value="Radical SAM enzymes"/>
    <property type="match status" value="1"/>
</dbReference>
<dbReference type="PANTHER" id="PTHR13932:SF1">
    <property type="entry name" value="OXYGEN-INDEPENDENT COPROPORPHYRINOGEN-III OXIDASE-LIKE PROTEIN HEMZ"/>
    <property type="match status" value="1"/>
</dbReference>
<dbReference type="EMBL" id="LEKT01000037">
    <property type="protein sequence ID" value="KMO86005.1"/>
    <property type="molecule type" value="Genomic_DNA"/>
</dbReference>
<dbReference type="SFLD" id="SFLDG01065">
    <property type="entry name" value="anaerobic_coproporphyrinogen-I"/>
    <property type="match status" value="1"/>
</dbReference>
<dbReference type="InterPro" id="IPR006638">
    <property type="entry name" value="Elp3/MiaA/NifB-like_rSAM"/>
</dbReference>
<reference evidence="6 7" key="1">
    <citation type="submission" date="2015-06" db="EMBL/GenBank/DDBJ databases">
        <title>Draft genome sequence of beer spoilage bacterium Megasphaera cerevisiae type strain 20462.</title>
        <authorList>
            <person name="Kutumbaka K."/>
            <person name="Pasmowitz J."/>
            <person name="Mategko J."/>
            <person name="Reyes D."/>
            <person name="Friedrich A."/>
            <person name="Han S."/>
            <person name="Martens-Habbena W."/>
            <person name="Neal-McKinney J."/>
            <person name="Janagama H.K."/>
            <person name="Nadala C."/>
            <person name="Samadpour M."/>
        </authorList>
    </citation>
    <scope>NUCLEOTIDE SEQUENCE [LARGE SCALE GENOMIC DNA]</scope>
    <source>
        <strain evidence="6 7">DSM 20462</strain>
    </source>
</reference>
<dbReference type="GO" id="GO:0051539">
    <property type="term" value="F:4 iron, 4 sulfur cluster binding"/>
    <property type="evidence" value="ECO:0007669"/>
    <property type="project" value="TreeGrafter"/>
</dbReference>
<organism evidence="6 7">
    <name type="scientific">Megasphaera cerevisiae DSM 20462</name>
    <dbReference type="NCBI Taxonomy" id="1122219"/>
    <lineage>
        <taxon>Bacteria</taxon>
        <taxon>Bacillati</taxon>
        <taxon>Bacillota</taxon>
        <taxon>Negativicutes</taxon>
        <taxon>Veillonellales</taxon>
        <taxon>Veillonellaceae</taxon>
        <taxon>Megasphaera</taxon>
    </lineage>
</organism>
<keyword evidence="3" id="KW-0408">Iron</keyword>
<dbReference type="InterPro" id="IPR023995">
    <property type="entry name" value="HemZ"/>
</dbReference>
<dbReference type="PANTHER" id="PTHR13932">
    <property type="entry name" value="COPROPORPHYRINIGEN III OXIDASE"/>
    <property type="match status" value="1"/>
</dbReference>
<dbReference type="PROSITE" id="PS51918">
    <property type="entry name" value="RADICAL_SAM"/>
    <property type="match status" value="1"/>
</dbReference>
<keyword evidence="2" id="KW-0479">Metal-binding</keyword>
<evidence type="ECO:0000256" key="3">
    <source>
        <dbReference type="ARBA" id="ARBA00023004"/>
    </source>
</evidence>
<evidence type="ECO:0000256" key="4">
    <source>
        <dbReference type="ARBA" id="ARBA00023014"/>
    </source>
</evidence>
<protein>
    <submittedName>
        <fullName evidence="6">Coproporphyrinogen III oxidase</fullName>
    </submittedName>
</protein>
<dbReference type="Pfam" id="PF04055">
    <property type="entry name" value="Radical_SAM"/>
    <property type="match status" value="1"/>
</dbReference>
<dbReference type="GO" id="GO:0006779">
    <property type="term" value="P:porphyrin-containing compound biosynthetic process"/>
    <property type="evidence" value="ECO:0007669"/>
    <property type="project" value="TreeGrafter"/>
</dbReference>
<keyword evidence="4" id="KW-0411">Iron-sulfur</keyword>
<proteinExistence type="predicted"/>
<accession>A0A0J6WRE4</accession>
<dbReference type="STRING" id="39029.BSR42_02080"/>
<dbReference type="SMART" id="SM00729">
    <property type="entry name" value="Elp3"/>
    <property type="match status" value="1"/>
</dbReference>
<sequence length="488" mass="54669">MTAEKEDQTYVYTGPAEYHSLIGQIMAALGYIGGHESKVAGAAIQLRRREDGRWLLSCTYGGKTEAWQSEAVLFRSGHERSDMKDCLLHWHHRFTGGPQSPWGTLIGVRPTKLAHHLMDRGMGAQEAGAVLRRSYGVAVPTARFIARMAALQRPYVTDCRKEAALYIGIPYCPSHCLYCSFPSRLIGAARPSFLEAFAAAVEADIEDIQQLCMDYGLHVRTIYVGGGTPTCLPLPALRRILKAADRAFSPVEEWTVEAGRPDTAADDMLCLLRECGADRISVNPQTMQQSVLDALGRCHRVEDVYRMYEDCRAIGFRTVNMDFIAGLPGQTLRDMQENMEIVCQLHPENVTIHTLALKKKAPLFHHPLRQQIPPSETVGRMLAVCSQGLQKAGYIPYYMYRQKYMAASFANVGYALPGYIGRYNIEMMEERQTILAAGPGSATKFICVDGHSLKKVYMPKDVDTYMQVLRERMKQRRHLCSIIYGGED</sequence>
<evidence type="ECO:0000259" key="5">
    <source>
        <dbReference type="PROSITE" id="PS51918"/>
    </source>
</evidence>
<feature type="domain" description="Radical SAM core" evidence="5">
    <location>
        <begin position="157"/>
        <end position="391"/>
    </location>
</feature>
<dbReference type="InterPro" id="IPR034505">
    <property type="entry name" value="Coproporphyrinogen-III_oxidase"/>
</dbReference>
<dbReference type="OrthoDB" id="9808022at2"/>
<dbReference type="SFLD" id="SFLDG01082">
    <property type="entry name" value="B12-binding_domain_containing"/>
    <property type="match status" value="1"/>
</dbReference>
<dbReference type="InterPro" id="IPR007197">
    <property type="entry name" value="rSAM"/>
</dbReference>
<dbReference type="SFLD" id="SFLDF00310">
    <property type="entry name" value="oxygen-independent_coproporphy"/>
    <property type="match status" value="1"/>
</dbReference>
<dbReference type="InterPro" id="IPR013785">
    <property type="entry name" value="Aldolase_TIM"/>
</dbReference>
<dbReference type="SFLD" id="SFLDS00029">
    <property type="entry name" value="Radical_SAM"/>
    <property type="match status" value="1"/>
</dbReference>